<dbReference type="AlphaFoldDB" id="A0A3B0VWR7"/>
<dbReference type="InterPro" id="IPR001453">
    <property type="entry name" value="MoaB/Mog_dom"/>
</dbReference>
<dbReference type="GO" id="GO:0006777">
    <property type="term" value="P:Mo-molybdopterin cofactor biosynthetic process"/>
    <property type="evidence" value="ECO:0007669"/>
    <property type="project" value="TreeGrafter"/>
</dbReference>
<accession>A0A3B0VWR7</accession>
<dbReference type="InterPro" id="IPR036135">
    <property type="entry name" value="MoeA_linker/N_sf"/>
</dbReference>
<proteinExistence type="predicted"/>
<dbReference type="Pfam" id="PF03453">
    <property type="entry name" value="MoeA_N"/>
    <property type="match status" value="1"/>
</dbReference>
<dbReference type="Pfam" id="PF00994">
    <property type="entry name" value="MoCF_biosynth"/>
    <property type="match status" value="1"/>
</dbReference>
<name>A0A3B0VWR7_9ZZZZ</name>
<dbReference type="PANTHER" id="PTHR10192:SF5">
    <property type="entry name" value="GEPHYRIN"/>
    <property type="match status" value="1"/>
</dbReference>
<dbReference type="CDD" id="cd00887">
    <property type="entry name" value="MoeA"/>
    <property type="match status" value="1"/>
</dbReference>
<dbReference type="Gene3D" id="3.90.105.10">
    <property type="entry name" value="Molybdopterin biosynthesis moea protein, domain 2"/>
    <property type="match status" value="1"/>
</dbReference>
<evidence type="ECO:0000259" key="1">
    <source>
        <dbReference type="SMART" id="SM00852"/>
    </source>
</evidence>
<dbReference type="EC" id="2.10.1.1" evidence="2"/>
<dbReference type="GO" id="GO:0061599">
    <property type="term" value="F:molybdopterin molybdotransferase activity"/>
    <property type="evidence" value="ECO:0007669"/>
    <property type="project" value="UniProtKB-EC"/>
</dbReference>
<dbReference type="SMART" id="SM00852">
    <property type="entry name" value="MoCF_biosynth"/>
    <property type="match status" value="1"/>
</dbReference>
<dbReference type="InterPro" id="IPR038987">
    <property type="entry name" value="MoeA-like"/>
</dbReference>
<feature type="domain" description="MoaB/Mog" evidence="1">
    <location>
        <begin position="198"/>
        <end position="307"/>
    </location>
</feature>
<dbReference type="Gene3D" id="3.40.980.10">
    <property type="entry name" value="MoaB/Mog-like domain"/>
    <property type="match status" value="1"/>
</dbReference>
<gene>
    <name evidence="2" type="ORF">MNBD_GAMMA02-1819</name>
</gene>
<dbReference type="EMBL" id="UOFA01000385">
    <property type="protein sequence ID" value="VAW48098.1"/>
    <property type="molecule type" value="Genomic_DNA"/>
</dbReference>
<dbReference type="SUPFAM" id="SSF63882">
    <property type="entry name" value="MoeA N-terminal region -like"/>
    <property type="match status" value="1"/>
</dbReference>
<sequence length="309" mass="34378">MNANTKKPLINYKQTLDILNKVAEQHSLKNEYETIPVTDIVGRISAEEIKSTIEVPSFNNSAMDGFAVHAQYINQQLSVVPKVKIKVTGQIQAGDGSDVFVTDDSVYAWEIMTGAPVPEMYDSVIPIEHVMVEQFNGQQFITIDKFIKTGQNVRLSGTDYRLGQEVLRKHTTLHAQHVMALATVGVSELQVLKHIPVAIFSTGNELVDRSNSTLESGKIFNSNQPFLQSFLKNITCDPVYVASCQDVEAKFEELLDLAKEQGVKIIFSTGAVSMGRYDFVPKVLKQRGATIHFHKARVRPGKPILFAEL</sequence>
<protein>
    <submittedName>
        <fullName evidence="2">Molybdopterin molybdenumtransferase</fullName>
        <ecNumber evidence="2">2.10.1.1</ecNumber>
    </submittedName>
</protein>
<organism evidence="2">
    <name type="scientific">hydrothermal vent metagenome</name>
    <dbReference type="NCBI Taxonomy" id="652676"/>
    <lineage>
        <taxon>unclassified sequences</taxon>
        <taxon>metagenomes</taxon>
        <taxon>ecological metagenomes</taxon>
    </lineage>
</organism>
<dbReference type="GO" id="GO:0005829">
    <property type="term" value="C:cytosol"/>
    <property type="evidence" value="ECO:0007669"/>
    <property type="project" value="TreeGrafter"/>
</dbReference>
<keyword evidence="2" id="KW-0808">Transferase</keyword>
<feature type="non-terminal residue" evidence="2">
    <location>
        <position position="309"/>
    </location>
</feature>
<dbReference type="InterPro" id="IPR005110">
    <property type="entry name" value="MoeA_linker/N"/>
</dbReference>
<dbReference type="InterPro" id="IPR036425">
    <property type="entry name" value="MoaB/Mog-like_dom_sf"/>
</dbReference>
<reference evidence="2" key="1">
    <citation type="submission" date="2018-06" db="EMBL/GenBank/DDBJ databases">
        <authorList>
            <person name="Zhirakovskaya E."/>
        </authorList>
    </citation>
    <scope>NUCLEOTIDE SEQUENCE</scope>
</reference>
<dbReference type="Gene3D" id="2.170.190.11">
    <property type="entry name" value="Molybdopterin biosynthesis moea protein, domain 3"/>
    <property type="match status" value="1"/>
</dbReference>
<dbReference type="PANTHER" id="PTHR10192">
    <property type="entry name" value="MOLYBDOPTERIN BIOSYNTHESIS PROTEIN"/>
    <property type="match status" value="1"/>
</dbReference>
<evidence type="ECO:0000313" key="2">
    <source>
        <dbReference type="EMBL" id="VAW48098.1"/>
    </source>
</evidence>
<dbReference type="SUPFAM" id="SSF53218">
    <property type="entry name" value="Molybdenum cofactor biosynthesis proteins"/>
    <property type="match status" value="1"/>
</dbReference>